<feature type="region of interest" description="Disordered" evidence="1">
    <location>
        <begin position="54"/>
        <end position="79"/>
    </location>
</feature>
<comment type="caution">
    <text evidence="2">The sequence shown here is derived from an EMBL/GenBank/DDBJ whole genome shotgun (WGS) entry which is preliminary data.</text>
</comment>
<dbReference type="Proteomes" id="UP001634393">
    <property type="component" value="Unassembled WGS sequence"/>
</dbReference>
<dbReference type="EMBL" id="JBJXBP010000003">
    <property type="protein sequence ID" value="KAL3839170.1"/>
    <property type="molecule type" value="Genomic_DNA"/>
</dbReference>
<accession>A0ABD3TSA7</accession>
<evidence type="ECO:0000256" key="1">
    <source>
        <dbReference type="SAM" id="MobiDB-lite"/>
    </source>
</evidence>
<organism evidence="2 3">
    <name type="scientific">Penstemon smallii</name>
    <dbReference type="NCBI Taxonomy" id="265156"/>
    <lineage>
        <taxon>Eukaryota</taxon>
        <taxon>Viridiplantae</taxon>
        <taxon>Streptophyta</taxon>
        <taxon>Embryophyta</taxon>
        <taxon>Tracheophyta</taxon>
        <taxon>Spermatophyta</taxon>
        <taxon>Magnoliopsida</taxon>
        <taxon>eudicotyledons</taxon>
        <taxon>Gunneridae</taxon>
        <taxon>Pentapetalae</taxon>
        <taxon>asterids</taxon>
        <taxon>lamiids</taxon>
        <taxon>Lamiales</taxon>
        <taxon>Plantaginaceae</taxon>
        <taxon>Cheloneae</taxon>
        <taxon>Penstemon</taxon>
    </lineage>
</organism>
<proteinExistence type="predicted"/>
<evidence type="ECO:0000313" key="3">
    <source>
        <dbReference type="Proteomes" id="UP001634393"/>
    </source>
</evidence>
<name>A0ABD3TSA7_9LAMI</name>
<keyword evidence="3" id="KW-1185">Reference proteome</keyword>
<evidence type="ECO:0000313" key="2">
    <source>
        <dbReference type="EMBL" id="KAL3839170.1"/>
    </source>
</evidence>
<feature type="compositionally biased region" description="Low complexity" evidence="1">
    <location>
        <begin position="62"/>
        <end position="77"/>
    </location>
</feature>
<gene>
    <name evidence="2" type="ORF">ACJIZ3_023761</name>
</gene>
<sequence>MASVLSMWTENDEPEKLSSTFSLPSGLYFQGLRMRREAWIVGGHSTVDELFFLTHPQPRPHPQTSTSSSQGTSLSQGIDESPKIRCSLFEFISSTSSPMFKSNKTKNNYIII</sequence>
<reference evidence="2 3" key="1">
    <citation type="submission" date="2024-12" db="EMBL/GenBank/DDBJ databases">
        <title>The unique morphological basis and parallel evolutionary history of personate flowers in Penstemon.</title>
        <authorList>
            <person name="Depatie T.H."/>
            <person name="Wessinger C.A."/>
        </authorList>
    </citation>
    <scope>NUCLEOTIDE SEQUENCE [LARGE SCALE GENOMIC DNA]</scope>
    <source>
        <strain evidence="2">WTNN_2</strain>
        <tissue evidence="2">Leaf</tissue>
    </source>
</reference>
<protein>
    <submittedName>
        <fullName evidence="2">Uncharacterized protein</fullName>
    </submittedName>
</protein>
<dbReference type="AlphaFoldDB" id="A0ABD3TSA7"/>